<evidence type="ECO:0000256" key="5">
    <source>
        <dbReference type="ARBA" id="ARBA00023315"/>
    </source>
</evidence>
<dbReference type="GO" id="GO:0002949">
    <property type="term" value="P:tRNA threonylcarbamoyladenosine modification"/>
    <property type="evidence" value="ECO:0007669"/>
    <property type="project" value="UniProtKB-UniRule"/>
</dbReference>
<dbReference type="Gene3D" id="3.30.420.40">
    <property type="match status" value="2"/>
</dbReference>
<dbReference type="PRINTS" id="PR00789">
    <property type="entry name" value="OSIALOPTASE"/>
</dbReference>
<dbReference type="Proteomes" id="UP000236884">
    <property type="component" value="Chromosome"/>
</dbReference>
<comment type="subcellular location">
    <subcellularLocation>
        <location evidence="7">Cytoplasm</location>
    </subcellularLocation>
</comment>
<dbReference type="NCBIfam" id="TIGR03723">
    <property type="entry name" value="T6A_TsaD_YgjD"/>
    <property type="match status" value="1"/>
</dbReference>
<dbReference type="HAMAP" id="MF_01445">
    <property type="entry name" value="TsaD"/>
    <property type="match status" value="1"/>
</dbReference>
<evidence type="ECO:0000256" key="4">
    <source>
        <dbReference type="ARBA" id="ARBA00023004"/>
    </source>
</evidence>
<keyword evidence="4 7" id="KW-0408">Iron</keyword>
<feature type="domain" description="Gcp-like" evidence="8">
    <location>
        <begin position="27"/>
        <end position="316"/>
    </location>
</feature>
<dbReference type="SUPFAM" id="SSF53067">
    <property type="entry name" value="Actin-like ATPase domain"/>
    <property type="match status" value="1"/>
</dbReference>
<dbReference type="GO" id="GO:0061711">
    <property type="term" value="F:tRNA N(6)-L-threonylcarbamoyladenine synthase activity"/>
    <property type="evidence" value="ECO:0007669"/>
    <property type="project" value="UniProtKB-EC"/>
</dbReference>
<feature type="binding site" evidence="7">
    <location>
        <position position="183"/>
    </location>
    <ligand>
        <name>substrate</name>
    </ligand>
</feature>
<dbReference type="RefSeq" id="WP_096358567.1">
    <property type="nucleotide sequence ID" value="NZ_AP014946.1"/>
</dbReference>
<keyword evidence="7" id="KW-0963">Cytoplasm</keyword>
<dbReference type="InterPro" id="IPR017861">
    <property type="entry name" value="KAE1/TsaD"/>
</dbReference>
<comment type="catalytic activity">
    <reaction evidence="6 7">
        <text>L-threonylcarbamoyladenylate + adenosine(37) in tRNA = N(6)-L-threonylcarbamoyladenosine(37) in tRNA + AMP + H(+)</text>
        <dbReference type="Rhea" id="RHEA:37059"/>
        <dbReference type="Rhea" id="RHEA-COMP:10162"/>
        <dbReference type="Rhea" id="RHEA-COMP:10163"/>
        <dbReference type="ChEBI" id="CHEBI:15378"/>
        <dbReference type="ChEBI" id="CHEBI:73682"/>
        <dbReference type="ChEBI" id="CHEBI:74411"/>
        <dbReference type="ChEBI" id="CHEBI:74418"/>
        <dbReference type="ChEBI" id="CHEBI:456215"/>
        <dbReference type="EC" id="2.3.1.234"/>
    </reaction>
</comment>
<evidence type="ECO:0000313" key="10">
    <source>
        <dbReference type="Proteomes" id="UP000236884"/>
    </source>
</evidence>
<keyword evidence="1 7" id="KW-0808">Transferase</keyword>
<feature type="binding site" evidence="7">
    <location>
        <begin position="137"/>
        <end position="141"/>
    </location>
    <ligand>
        <name>substrate</name>
    </ligand>
</feature>
<keyword evidence="3 7" id="KW-0479">Metal-binding</keyword>
<dbReference type="GO" id="GO:0005506">
    <property type="term" value="F:iron ion binding"/>
    <property type="evidence" value="ECO:0007669"/>
    <property type="project" value="UniProtKB-UniRule"/>
</dbReference>
<gene>
    <name evidence="7 9" type="primary">tsaD</name>
    <name evidence="9" type="ORF">GJW-30_1_00044</name>
</gene>
<protein>
    <recommendedName>
        <fullName evidence="7">tRNA N6-adenosine threonylcarbamoyltransferase</fullName>
        <ecNumber evidence="7">2.3.1.234</ecNumber>
    </recommendedName>
    <alternativeName>
        <fullName evidence="7">N6-L-threonylcarbamoyladenine synthase</fullName>
        <shortName evidence="7">t(6)A synthase</shortName>
    </alternativeName>
    <alternativeName>
        <fullName evidence="7">t(6)A37 threonylcarbamoyladenosine biosynthesis protein TsaD</fullName>
    </alternativeName>
    <alternativeName>
        <fullName evidence="7">tRNA threonylcarbamoyladenosine biosynthesis protein TsaD</fullName>
    </alternativeName>
</protein>
<dbReference type="EMBL" id="AP014946">
    <property type="protein sequence ID" value="BAT57539.1"/>
    <property type="molecule type" value="Genomic_DNA"/>
</dbReference>
<dbReference type="EC" id="2.3.1.234" evidence="7"/>
<feature type="binding site" evidence="7">
    <location>
        <position position="281"/>
    </location>
    <ligand>
        <name>substrate</name>
    </ligand>
</feature>
<evidence type="ECO:0000256" key="2">
    <source>
        <dbReference type="ARBA" id="ARBA00022694"/>
    </source>
</evidence>
<evidence type="ECO:0000256" key="7">
    <source>
        <dbReference type="HAMAP-Rule" id="MF_01445"/>
    </source>
</evidence>
<keyword evidence="2 7" id="KW-0819">tRNA processing</keyword>
<dbReference type="PANTHER" id="PTHR11735">
    <property type="entry name" value="TRNA N6-ADENOSINE THREONYLCARBAMOYLTRANSFERASE"/>
    <property type="match status" value="1"/>
</dbReference>
<dbReference type="PANTHER" id="PTHR11735:SF6">
    <property type="entry name" value="TRNA N6-ADENOSINE THREONYLCARBAMOYLTRANSFERASE, MITOCHONDRIAL"/>
    <property type="match status" value="1"/>
</dbReference>
<evidence type="ECO:0000313" key="9">
    <source>
        <dbReference type="EMBL" id="BAT57539.1"/>
    </source>
</evidence>
<comment type="cofactor">
    <cofactor evidence="7">
        <name>Fe(2+)</name>
        <dbReference type="ChEBI" id="CHEBI:29033"/>
    </cofactor>
    <text evidence="7">Binds 1 Fe(2+) ion per subunit.</text>
</comment>
<dbReference type="InterPro" id="IPR000905">
    <property type="entry name" value="Gcp-like_dom"/>
</dbReference>
<dbReference type="KEGG" id="vgo:GJW-30_1_00044"/>
<comment type="function">
    <text evidence="7">Required for the formation of a threonylcarbamoyl group on adenosine at position 37 (t(6)A37) in tRNAs that read codons beginning with adenine. Is involved in the transfer of the threonylcarbamoyl moiety of threonylcarbamoyl-AMP (TC-AMP) to the N6 group of A37, together with TsaE and TsaB. TsaD likely plays a direct catalytic role in this reaction.</text>
</comment>
<feature type="binding site" evidence="7">
    <location>
        <position position="309"/>
    </location>
    <ligand>
        <name>Fe cation</name>
        <dbReference type="ChEBI" id="CHEBI:24875"/>
    </ligand>
</feature>
<organism evidence="9 10">
    <name type="scientific">Variibacter gotjawalensis</name>
    <dbReference type="NCBI Taxonomy" id="1333996"/>
    <lineage>
        <taxon>Bacteria</taxon>
        <taxon>Pseudomonadati</taxon>
        <taxon>Pseudomonadota</taxon>
        <taxon>Alphaproteobacteria</taxon>
        <taxon>Hyphomicrobiales</taxon>
        <taxon>Nitrobacteraceae</taxon>
        <taxon>Variibacter</taxon>
    </lineage>
</organism>
<evidence type="ECO:0000256" key="1">
    <source>
        <dbReference type="ARBA" id="ARBA00022679"/>
    </source>
</evidence>
<dbReference type="Pfam" id="PF00814">
    <property type="entry name" value="TsaD"/>
    <property type="match status" value="1"/>
</dbReference>
<feature type="binding site" evidence="7">
    <location>
        <position position="170"/>
    </location>
    <ligand>
        <name>substrate</name>
    </ligand>
</feature>
<dbReference type="AlphaFoldDB" id="A0A0S3PNS7"/>
<evidence type="ECO:0000256" key="6">
    <source>
        <dbReference type="ARBA" id="ARBA00048117"/>
    </source>
</evidence>
<keyword evidence="10" id="KW-1185">Reference proteome</keyword>
<comment type="similarity">
    <text evidence="7">Belongs to the KAE1 / TsaD family.</text>
</comment>
<dbReference type="InterPro" id="IPR043129">
    <property type="entry name" value="ATPase_NBD"/>
</dbReference>
<evidence type="ECO:0000259" key="8">
    <source>
        <dbReference type="Pfam" id="PF00814"/>
    </source>
</evidence>
<feature type="binding site" evidence="7">
    <location>
        <position position="119"/>
    </location>
    <ligand>
        <name>Fe cation</name>
        <dbReference type="ChEBI" id="CHEBI:24875"/>
    </ligand>
</feature>
<proteinExistence type="inferred from homology"/>
<dbReference type="GO" id="GO:0005737">
    <property type="term" value="C:cytoplasm"/>
    <property type="evidence" value="ECO:0007669"/>
    <property type="project" value="UniProtKB-SubCell"/>
</dbReference>
<accession>A0A0S3PNS7</accession>
<keyword evidence="5 7" id="KW-0012">Acyltransferase</keyword>
<evidence type="ECO:0000256" key="3">
    <source>
        <dbReference type="ARBA" id="ARBA00022723"/>
    </source>
</evidence>
<dbReference type="OrthoDB" id="9806197at2"/>
<feature type="binding site" evidence="7">
    <location>
        <position position="187"/>
    </location>
    <ligand>
        <name>substrate</name>
    </ligand>
</feature>
<dbReference type="CDD" id="cd24133">
    <property type="entry name" value="ASKHA_NBD_TsaD_bac"/>
    <property type="match status" value="1"/>
</dbReference>
<name>A0A0S3PNS7_9BRAD</name>
<dbReference type="FunFam" id="3.30.420.40:FF:000012">
    <property type="entry name" value="tRNA N6-adenosine threonylcarbamoyltransferase"/>
    <property type="match status" value="1"/>
</dbReference>
<feature type="binding site" evidence="7">
    <location>
        <position position="115"/>
    </location>
    <ligand>
        <name>Fe cation</name>
        <dbReference type="ChEBI" id="CHEBI:24875"/>
    </ligand>
</feature>
<reference evidence="9 10" key="1">
    <citation type="submission" date="2015-08" db="EMBL/GenBank/DDBJ databases">
        <title>Investigation of the bacterial diversity of lava forest soil.</title>
        <authorList>
            <person name="Lee J.S."/>
        </authorList>
    </citation>
    <scope>NUCLEOTIDE SEQUENCE [LARGE SCALE GENOMIC DNA]</scope>
    <source>
        <strain evidence="9 10">GJW-30</strain>
    </source>
</reference>
<dbReference type="NCBIfam" id="TIGR00329">
    <property type="entry name" value="gcp_kae1"/>
    <property type="match status" value="1"/>
</dbReference>
<dbReference type="InterPro" id="IPR022450">
    <property type="entry name" value="TsaD"/>
</dbReference>
<sequence length="345" mass="36108">MRVLGIETTCDETAASVVHCDDEGRGTIMSNAVLSQIAEHAAYGGVVPEIAARAHLDMLDLVVARAMVDAQCDFTKLDGVAVAAGPGLIGGVIVGLTTAKAIAMVSERPLLAVNHLEAHALTARLTDAVEFPYCLLLASGGHTQILAVLGVGEYVRLGTTLDDAMGEAFDKVGKLLGLPYPGGPNVEQQALRGNPYRFTFPRPMLGRTNPDFSLSGLKTAVRTEAESAAPLSDDDVADVCAGFQAAIVDVVGDRVSVGLSRFRERFGEPTALVIAGGVAANKAIRATLERRAADAGLKLIAPPGYLCTDNGAMIAWAGIERLRLGLVDDLGTSPRARWPLQELSA</sequence>